<gene>
    <name evidence="8" type="ORF">ACFOEK_05305</name>
</gene>
<dbReference type="EMBL" id="JBHRSZ010000002">
    <property type="protein sequence ID" value="MFC3150431.1"/>
    <property type="molecule type" value="Genomic_DNA"/>
</dbReference>
<dbReference type="InterPro" id="IPR051800">
    <property type="entry name" value="PqiA-PqiB_transport"/>
</dbReference>
<proteinExistence type="predicted"/>
<keyword evidence="6 7" id="KW-0472">Membrane</keyword>
<organism evidence="8 9">
    <name type="scientific">Litoribrevibacter euphylliae</name>
    <dbReference type="NCBI Taxonomy" id="1834034"/>
    <lineage>
        <taxon>Bacteria</taxon>
        <taxon>Pseudomonadati</taxon>
        <taxon>Pseudomonadota</taxon>
        <taxon>Gammaproteobacteria</taxon>
        <taxon>Oceanospirillales</taxon>
        <taxon>Oceanospirillaceae</taxon>
        <taxon>Litoribrevibacter</taxon>
    </lineage>
</organism>
<keyword evidence="5 7" id="KW-1133">Transmembrane helix</keyword>
<protein>
    <submittedName>
        <fullName evidence="8">Paraquat-inducible protein A</fullName>
    </submittedName>
</protein>
<accession>A0ABV7HFX2</accession>
<evidence type="ECO:0000256" key="5">
    <source>
        <dbReference type="ARBA" id="ARBA00022989"/>
    </source>
</evidence>
<sequence>MASHAKGGGRLDFADVAKKQGIASCSVCHQVAHMPDGCSIARCGRCGHEVYFRKPQSLSMTWSLVLTGFVLFVLANVYPIMTVTYLGSQSTDTIISGVIALMDMGMIAIALIVFIASIAVPLLKLIALLMLLVMVSRKVPLNKHQSALAYRVVEIIGKWSMLDLFVVSILVTLVDLGGIASITAGTGATAFSAVVVITMLAAHAFDPKLIWDLETDSNSSCLRLEGKDRD</sequence>
<evidence type="ECO:0000256" key="1">
    <source>
        <dbReference type="ARBA" id="ARBA00004533"/>
    </source>
</evidence>
<reference evidence="9" key="1">
    <citation type="journal article" date="2019" name="Int. J. Syst. Evol. Microbiol.">
        <title>The Global Catalogue of Microorganisms (GCM) 10K type strain sequencing project: providing services to taxonomists for standard genome sequencing and annotation.</title>
        <authorList>
            <consortium name="The Broad Institute Genomics Platform"/>
            <consortium name="The Broad Institute Genome Sequencing Center for Infectious Disease"/>
            <person name="Wu L."/>
            <person name="Ma J."/>
        </authorList>
    </citation>
    <scope>NUCLEOTIDE SEQUENCE [LARGE SCALE GENOMIC DNA]</scope>
    <source>
        <strain evidence="9">KCTC 52438</strain>
    </source>
</reference>
<evidence type="ECO:0000256" key="6">
    <source>
        <dbReference type="ARBA" id="ARBA00023136"/>
    </source>
</evidence>
<evidence type="ECO:0000313" key="8">
    <source>
        <dbReference type="EMBL" id="MFC3150431.1"/>
    </source>
</evidence>
<keyword evidence="9" id="KW-1185">Reference proteome</keyword>
<keyword evidence="2" id="KW-1003">Cell membrane</keyword>
<name>A0ABV7HFX2_9GAMM</name>
<dbReference type="PANTHER" id="PTHR30462">
    <property type="entry name" value="INTERMEMBRANE TRANSPORT PROTEIN PQIB-RELATED"/>
    <property type="match status" value="1"/>
</dbReference>
<evidence type="ECO:0000256" key="4">
    <source>
        <dbReference type="ARBA" id="ARBA00022692"/>
    </source>
</evidence>
<dbReference type="RefSeq" id="WP_386717221.1">
    <property type="nucleotide sequence ID" value="NZ_JBHRSZ010000002.1"/>
</dbReference>
<evidence type="ECO:0000313" key="9">
    <source>
        <dbReference type="Proteomes" id="UP001595476"/>
    </source>
</evidence>
<feature type="transmembrane region" description="Helical" evidence="7">
    <location>
        <begin position="106"/>
        <end position="134"/>
    </location>
</feature>
<comment type="subcellular location">
    <subcellularLocation>
        <location evidence="1">Cell inner membrane</location>
    </subcellularLocation>
</comment>
<evidence type="ECO:0000256" key="2">
    <source>
        <dbReference type="ARBA" id="ARBA00022475"/>
    </source>
</evidence>
<dbReference type="PANTHER" id="PTHR30462:SF3">
    <property type="entry name" value="INTERMEMBRANE TRANSPORT PROTEIN PQIA"/>
    <property type="match status" value="1"/>
</dbReference>
<feature type="transmembrane region" description="Helical" evidence="7">
    <location>
        <begin position="179"/>
        <end position="202"/>
    </location>
</feature>
<feature type="transmembrane region" description="Helical" evidence="7">
    <location>
        <begin position="155"/>
        <end position="173"/>
    </location>
</feature>
<feature type="transmembrane region" description="Helical" evidence="7">
    <location>
        <begin position="62"/>
        <end position="86"/>
    </location>
</feature>
<evidence type="ECO:0000256" key="3">
    <source>
        <dbReference type="ARBA" id="ARBA00022519"/>
    </source>
</evidence>
<evidence type="ECO:0000256" key="7">
    <source>
        <dbReference type="SAM" id="Phobius"/>
    </source>
</evidence>
<keyword evidence="3" id="KW-0997">Cell inner membrane</keyword>
<keyword evidence="4 7" id="KW-0812">Transmembrane</keyword>
<dbReference type="InterPro" id="IPR007498">
    <property type="entry name" value="PqiA-like"/>
</dbReference>
<comment type="caution">
    <text evidence="8">The sequence shown here is derived from an EMBL/GenBank/DDBJ whole genome shotgun (WGS) entry which is preliminary data.</text>
</comment>
<dbReference type="Proteomes" id="UP001595476">
    <property type="component" value="Unassembled WGS sequence"/>
</dbReference>
<dbReference type="Pfam" id="PF04403">
    <property type="entry name" value="PqiA"/>
    <property type="match status" value="1"/>
</dbReference>